<evidence type="ECO:0000313" key="3">
    <source>
        <dbReference type="Proteomes" id="UP000219182"/>
    </source>
</evidence>
<dbReference type="GeneID" id="61055585"/>
<dbReference type="EMBL" id="NWQG01000030">
    <property type="protein sequence ID" value="PDQ21965.1"/>
    <property type="molecule type" value="Genomic_DNA"/>
</dbReference>
<dbReference type="RefSeq" id="WP_027056321.1">
    <property type="nucleotide sequence ID" value="NZ_NWQG01000030.1"/>
</dbReference>
<evidence type="ECO:0000256" key="1">
    <source>
        <dbReference type="SAM" id="SignalP"/>
    </source>
</evidence>
<name>A0A2A6FJQ3_9HYPH</name>
<organism evidence="2 3">
    <name type="scientific">Mesorhizobium sanjuanii</name>
    <dbReference type="NCBI Taxonomy" id="2037900"/>
    <lineage>
        <taxon>Bacteria</taxon>
        <taxon>Pseudomonadati</taxon>
        <taxon>Pseudomonadota</taxon>
        <taxon>Alphaproteobacteria</taxon>
        <taxon>Hyphomicrobiales</taxon>
        <taxon>Phyllobacteriaceae</taxon>
        <taxon>Mesorhizobium</taxon>
    </lineage>
</organism>
<dbReference type="AlphaFoldDB" id="A0A2A6FJQ3"/>
<keyword evidence="1" id="KW-0732">Signal</keyword>
<proteinExistence type="predicted"/>
<sequence length="224" mass="23651">MRFPTLAATTLAASFLLSGQARSQFVVIDPAVVTQAGLTAVSTAQILIKSAQTLASTMEMVEILSSSFGVTGLLSSLNQGNHYPSGNQLERQMFEGQAPTSIKARAIADNPNRKVDGTDSEAKLLQGQIAGAINAAALAADTLGVMDKRLKANDNTLGQLSRSGNIVQATVTNGLVLKQIHDAIIQNVQATSLLTMATAQASLHAAEEAAMQRRERQDTARMFE</sequence>
<accession>A0A2A6FJQ3</accession>
<reference evidence="2 3" key="1">
    <citation type="submission" date="2017-09" db="EMBL/GenBank/DDBJ databases">
        <title>Mesorhizobum sanjuanii sp. nov. isolated from nodules of Lotus tenuis in saline-alkaline lowlands of Flooding Pampa.</title>
        <authorList>
            <person name="Sannazzaro A.I."/>
            <person name="Torres Tejerizo G.A."/>
            <person name="Fontana F."/>
            <person name="Cumpa Velazquez L.M."/>
            <person name="Hansen L."/>
            <person name="Pistorio M."/>
            <person name="Estrella M.J."/>
        </authorList>
    </citation>
    <scope>NUCLEOTIDE SEQUENCE [LARGE SCALE GENOMIC DNA]</scope>
    <source>
        <strain evidence="2 3">BSA136</strain>
    </source>
</reference>
<dbReference type="Proteomes" id="UP000219182">
    <property type="component" value="Unassembled WGS sequence"/>
</dbReference>
<protein>
    <submittedName>
        <fullName evidence="2">Type IV secretion system protein VirB5</fullName>
    </submittedName>
</protein>
<feature type="signal peptide" evidence="1">
    <location>
        <begin position="1"/>
        <end position="23"/>
    </location>
</feature>
<keyword evidence="3" id="KW-1185">Reference proteome</keyword>
<comment type="caution">
    <text evidence="2">The sequence shown here is derived from an EMBL/GenBank/DDBJ whole genome shotgun (WGS) entry which is preliminary data.</text>
</comment>
<evidence type="ECO:0000313" key="2">
    <source>
        <dbReference type="EMBL" id="PDQ21965.1"/>
    </source>
</evidence>
<feature type="chain" id="PRO_5013377694" evidence="1">
    <location>
        <begin position="24"/>
        <end position="224"/>
    </location>
</feature>
<gene>
    <name evidence="2" type="ORF">CN311_05940</name>
</gene>